<keyword evidence="1" id="KW-0812">Transmembrane</keyword>
<gene>
    <name evidence="2" type="ORF">ENQ87_00330</name>
</gene>
<dbReference type="EMBL" id="DSOV01000001">
    <property type="protein sequence ID" value="HEN40814.1"/>
    <property type="molecule type" value="Genomic_DNA"/>
</dbReference>
<keyword evidence="1" id="KW-0472">Membrane</keyword>
<protein>
    <submittedName>
        <fullName evidence="2">Uncharacterized protein</fullName>
    </submittedName>
</protein>
<sequence>MPLSCPQCGAPVEARTDTRFHHCPFCTSSFVAEQGVGIAEYYLTHGRDDRLAWSVLASALEGEGGAQAVERLDCQYLVAPFWLSRSGAGQRIVPALGHPWLEATSLVMPGGDLLFVPEGSDFTPPDIPAAEALGDRAGKEPGSLCLVHIPLYLLTFRSGENRCRAVVSGVDRRIYFLETPPRSISAIPLRHAALVAGYALFLVVVGLTVKNHLHRAAAFALILGVAYPSLYAFLQREG</sequence>
<feature type="transmembrane region" description="Helical" evidence="1">
    <location>
        <begin position="216"/>
        <end position="234"/>
    </location>
</feature>
<accession>A0A831TZA3</accession>
<reference evidence="2" key="1">
    <citation type="journal article" date="2020" name="mSystems">
        <title>Genome- and Community-Level Interaction Insights into Carbon Utilization and Element Cycling Functions of Hydrothermarchaeota in Hydrothermal Sediment.</title>
        <authorList>
            <person name="Zhou Z."/>
            <person name="Liu Y."/>
            <person name="Xu W."/>
            <person name="Pan J."/>
            <person name="Luo Z.H."/>
            <person name="Li M."/>
        </authorList>
    </citation>
    <scope>NUCLEOTIDE SEQUENCE [LARGE SCALE GENOMIC DNA]</scope>
    <source>
        <strain evidence="2">SpSt-349</strain>
    </source>
</reference>
<proteinExistence type="predicted"/>
<dbReference type="AlphaFoldDB" id="A0A831TZA3"/>
<comment type="caution">
    <text evidence="2">The sequence shown here is derived from an EMBL/GenBank/DDBJ whole genome shotgun (WGS) entry which is preliminary data.</text>
</comment>
<organism evidence="2">
    <name type="scientific">Geobacter metallireducens</name>
    <dbReference type="NCBI Taxonomy" id="28232"/>
    <lineage>
        <taxon>Bacteria</taxon>
        <taxon>Pseudomonadati</taxon>
        <taxon>Thermodesulfobacteriota</taxon>
        <taxon>Desulfuromonadia</taxon>
        <taxon>Geobacterales</taxon>
        <taxon>Geobacteraceae</taxon>
        <taxon>Geobacter</taxon>
    </lineage>
</organism>
<evidence type="ECO:0000256" key="1">
    <source>
        <dbReference type="SAM" id="Phobius"/>
    </source>
</evidence>
<evidence type="ECO:0000313" key="2">
    <source>
        <dbReference type="EMBL" id="HEN40814.1"/>
    </source>
</evidence>
<name>A0A831TZA3_GEOME</name>
<keyword evidence="1" id="KW-1133">Transmembrane helix</keyword>
<feature type="transmembrane region" description="Helical" evidence="1">
    <location>
        <begin position="189"/>
        <end position="209"/>
    </location>
</feature>